<dbReference type="EMBL" id="CAUOFW020006835">
    <property type="protein sequence ID" value="CAK9176437.1"/>
    <property type="molecule type" value="Genomic_DNA"/>
</dbReference>
<gene>
    <name evidence="3" type="ORF">ILEXP_LOCUS46296</name>
</gene>
<dbReference type="Gene3D" id="1.25.40.270">
    <property type="entry name" value="Vacuolar protein sorting-associated protein vta1"/>
    <property type="match status" value="1"/>
</dbReference>
<proteinExistence type="predicted"/>
<evidence type="ECO:0000256" key="2">
    <source>
        <dbReference type="ARBA" id="ARBA00023136"/>
    </source>
</evidence>
<evidence type="ECO:0000313" key="4">
    <source>
        <dbReference type="Proteomes" id="UP001642360"/>
    </source>
</evidence>
<evidence type="ECO:0000256" key="1">
    <source>
        <dbReference type="ARBA" id="ARBA00004308"/>
    </source>
</evidence>
<dbReference type="GO" id="GO:0012505">
    <property type="term" value="C:endomembrane system"/>
    <property type="evidence" value="ECO:0007669"/>
    <property type="project" value="UniProtKB-SubCell"/>
</dbReference>
<sequence>MASSSGIKNEVGPLRSMSRRMTRMPSMMDSTAEDNAVDSELVPSSLASIAPILRVANEIEEENPRVAYLYASSGMTLGEGAAMPCFSVVAGPGQCKRIEARGSHNGRDTPAFGRFHAFEKAHRMDKTSSGRGVRQFKTYLLHRLEQLGTVDSPEESVTWASSPDNDQQVFLAMAISFGFSIKFIQKSSVGKAISMALWQ</sequence>
<evidence type="ECO:0000313" key="3">
    <source>
        <dbReference type="EMBL" id="CAK9176437.1"/>
    </source>
</evidence>
<accession>A0ABC8U459</accession>
<keyword evidence="4" id="KW-1185">Reference proteome</keyword>
<comment type="subcellular location">
    <subcellularLocation>
        <location evidence="1">Endomembrane system</location>
    </subcellularLocation>
</comment>
<dbReference type="AlphaFoldDB" id="A0ABC8U459"/>
<name>A0ABC8U459_9AQUA</name>
<protein>
    <submittedName>
        <fullName evidence="3">Uncharacterized protein</fullName>
    </submittedName>
</protein>
<keyword evidence="2" id="KW-0472">Membrane</keyword>
<comment type="caution">
    <text evidence="3">The sequence shown here is derived from an EMBL/GenBank/DDBJ whole genome shotgun (WGS) entry which is preliminary data.</text>
</comment>
<organism evidence="3 4">
    <name type="scientific">Ilex paraguariensis</name>
    <name type="common">yerba mate</name>
    <dbReference type="NCBI Taxonomy" id="185542"/>
    <lineage>
        <taxon>Eukaryota</taxon>
        <taxon>Viridiplantae</taxon>
        <taxon>Streptophyta</taxon>
        <taxon>Embryophyta</taxon>
        <taxon>Tracheophyta</taxon>
        <taxon>Spermatophyta</taxon>
        <taxon>Magnoliopsida</taxon>
        <taxon>eudicotyledons</taxon>
        <taxon>Gunneridae</taxon>
        <taxon>Pentapetalae</taxon>
        <taxon>asterids</taxon>
        <taxon>campanulids</taxon>
        <taxon>Aquifoliales</taxon>
        <taxon>Aquifoliaceae</taxon>
        <taxon>Ilex</taxon>
    </lineage>
</organism>
<dbReference type="Proteomes" id="UP001642360">
    <property type="component" value="Unassembled WGS sequence"/>
</dbReference>
<reference evidence="3 4" key="1">
    <citation type="submission" date="2024-02" db="EMBL/GenBank/DDBJ databases">
        <authorList>
            <person name="Vignale AGUSTIN F."/>
            <person name="Sosa J E."/>
            <person name="Modenutti C."/>
        </authorList>
    </citation>
    <scope>NUCLEOTIDE SEQUENCE [LARGE SCALE GENOMIC DNA]</scope>
</reference>
<dbReference type="InterPro" id="IPR023175">
    <property type="entry name" value="Vta1/CALS_N_sf"/>
</dbReference>